<evidence type="ECO:0000313" key="2">
    <source>
        <dbReference type="Proteomes" id="UP001334084"/>
    </source>
</evidence>
<dbReference type="Proteomes" id="UP001334084">
    <property type="component" value="Chromosome 1"/>
</dbReference>
<keyword evidence="2" id="KW-1185">Reference proteome</keyword>
<name>A0AAX4J8P7_9MICR</name>
<accession>A0AAX4J8P7</accession>
<protein>
    <submittedName>
        <fullName evidence="1">WD40 repeat domain-containing protein</fullName>
    </submittedName>
</protein>
<gene>
    <name evidence="1" type="ORF">VNE69_01292</name>
</gene>
<proteinExistence type="predicted"/>
<dbReference type="AlphaFoldDB" id="A0AAX4J8P7"/>
<sequence length="733" mass="84364">MDKKVDEMANSVKNETVNDLLNFLNSNYKQTPKEKSAWDYVVKMDNISQPPLIPSVSNPIILYKDNETFFSFDGRTLFFDKNYSDFYVFMPFAIKNACIVNFKEGEANKKKSVIVTLDTQNKLTYSCIKGHTINDRSVIISRNVLQMIEKNNEIYYLSFKKDNYFVNIVTEDNGFLKPRIVVQNLTSKYGMSIFLTSDNIYLYQDRFIISTTGKKLKIKGDGIYEISNMSIIYSKTKTGLRFSLCDNNFVIKTELSIESSSFIVKIITLDNILCCRIGSKINFIIVDDKELVIVKEIDLPDNILDFSVKLAEDKNISVSCLLQTNGNLNDVEENNSTNLKESALEKTQIKRGISDTFDASPECTSNMNEETSLDSEKDVQDVFVMPTPSLNSKLYNPSESNLSYNSEYEIPSVKQNFDLNIQDQASNSSDPNSSLKFVNLFTNTESKNSTCRPDCNNFQINDLGLEKYLSTLINNFEKKIEERDEFMNIRNLKLLEKFTEKSVNFIKDMIKSELSNFENKLNNSINQKLNNFSRKEINEEKILEFTKDLICENLLPVVEASMDEMRVQVLSVVSEFKEPEYFQEVRSALSNLSIFESISEIERNVRSGNIDKSVECVLKGTFFDIEELNRVISPKQLELVSSRNLMGFLEKCVLMANENYKTFIDDLVYNSLTFIEPENLTDDELRTLIIILTQIKDSEIFVSENSKQILVLVDFLNFKIPKILFKRQKSLKN</sequence>
<evidence type="ECO:0000313" key="1">
    <source>
        <dbReference type="EMBL" id="WUR02354.1"/>
    </source>
</evidence>
<dbReference type="KEGG" id="vnx:VNE69_01292"/>
<dbReference type="EMBL" id="CP142726">
    <property type="protein sequence ID" value="WUR02354.1"/>
    <property type="molecule type" value="Genomic_DNA"/>
</dbReference>
<dbReference type="GeneID" id="90540156"/>
<organism evidence="1 2">
    <name type="scientific">Vairimorpha necatrix</name>
    <dbReference type="NCBI Taxonomy" id="6039"/>
    <lineage>
        <taxon>Eukaryota</taxon>
        <taxon>Fungi</taxon>
        <taxon>Fungi incertae sedis</taxon>
        <taxon>Microsporidia</taxon>
        <taxon>Nosematidae</taxon>
        <taxon>Vairimorpha</taxon>
    </lineage>
</organism>
<dbReference type="RefSeq" id="XP_065328499.1">
    <property type="nucleotide sequence ID" value="XM_065472427.1"/>
</dbReference>
<reference evidence="1" key="1">
    <citation type="journal article" date="2024" name="BMC Genomics">
        <title>Functional annotation of a divergent genome using sequence and structure-based similarity.</title>
        <authorList>
            <person name="Svedberg D."/>
            <person name="Winiger R.R."/>
            <person name="Berg A."/>
            <person name="Sharma H."/>
            <person name="Tellgren-Roth C."/>
            <person name="Debrunner-Vossbrinck B.A."/>
            <person name="Vossbrinck C.R."/>
            <person name="Barandun J."/>
        </authorList>
    </citation>
    <scope>NUCLEOTIDE SEQUENCE</scope>
    <source>
        <strain evidence="1">Illinois isolate</strain>
    </source>
</reference>